<name>A0A1D6G1C2_MAIZE</name>
<protein>
    <submittedName>
        <fullName evidence="1">p-loop containing nucleoside triphosphate hydrolase superfamily protein</fullName>
    </submittedName>
</protein>
<dbReference type="GO" id="GO:0016787">
    <property type="term" value="F:hydrolase activity"/>
    <property type="evidence" value="ECO:0007669"/>
    <property type="project" value="UniProtKB-KW"/>
</dbReference>
<dbReference type="EMBL" id="CM000784">
    <property type="protein sequence ID" value="AQK97219.1"/>
    <property type="molecule type" value="Genomic_DNA"/>
</dbReference>
<organism evidence="1">
    <name type="scientific">Zea mays</name>
    <name type="common">Maize</name>
    <dbReference type="NCBI Taxonomy" id="4577"/>
    <lineage>
        <taxon>Eukaryota</taxon>
        <taxon>Viridiplantae</taxon>
        <taxon>Streptophyta</taxon>
        <taxon>Embryophyta</taxon>
        <taxon>Tracheophyta</taxon>
        <taxon>Spermatophyta</taxon>
        <taxon>Magnoliopsida</taxon>
        <taxon>Liliopsida</taxon>
        <taxon>Poales</taxon>
        <taxon>Poaceae</taxon>
        <taxon>PACMAD clade</taxon>
        <taxon>Panicoideae</taxon>
        <taxon>Andropogonodae</taxon>
        <taxon>Andropogoneae</taxon>
        <taxon>Tripsacinae</taxon>
        <taxon>Zea</taxon>
    </lineage>
</organism>
<gene>
    <name evidence="1" type="ORF">ZEAMMB73_Zm00001d011563</name>
</gene>
<reference evidence="1" key="1">
    <citation type="submission" date="2015-12" db="EMBL/GenBank/DDBJ databases">
        <title>Update maize B73 reference genome by single molecule sequencing technologies.</title>
        <authorList>
            <consortium name="Maize Genome Sequencing Project"/>
            <person name="Ware D."/>
        </authorList>
    </citation>
    <scope>NUCLEOTIDE SEQUENCE</scope>
    <source>
        <tissue evidence="1">Seedling</tissue>
    </source>
</reference>
<keyword evidence="1" id="KW-0378">Hydrolase</keyword>
<evidence type="ECO:0000313" key="1">
    <source>
        <dbReference type="EMBL" id="AQK97219.1"/>
    </source>
</evidence>
<sequence>MCCPVGYFLLCLLITPFCVLTCVSIPDTSQVYYHLGKAYYCLVHLEQERFALQESFTFFSLVFEPYMIFLLFVVLYYVYLYVARQTIFSYILLTDTFCGSMVLSG</sequence>
<proteinExistence type="predicted"/>
<dbReference type="AlphaFoldDB" id="A0A1D6G1C2"/>
<accession>A0A1D6G1C2</accession>